<evidence type="ECO:0000313" key="1">
    <source>
        <dbReference type="EMBL" id="PLR30823.1"/>
    </source>
</evidence>
<proteinExistence type="predicted"/>
<gene>
    <name evidence="1" type="ORF">CYR55_21680</name>
</gene>
<reference evidence="1 2" key="1">
    <citation type="submission" date="2017-12" db="EMBL/GenBank/DDBJ databases">
        <title>Characterization of six clinical isolates of Enterochimera gen. nov., a novel genus of the Yersiniaciae family and the three species Enterochimera arupensis sp. nov., Enterochimera coloradensis sp. nov, and Enterochimera californica sp. nov.</title>
        <authorList>
            <person name="Rossi A."/>
            <person name="Fisher M."/>
        </authorList>
    </citation>
    <scope>NUCLEOTIDE SEQUENCE [LARGE SCALE GENOMIC DNA]</scope>
    <source>
        <strain evidence="2">2015-Iso6</strain>
    </source>
</reference>
<dbReference type="EMBL" id="PJZF01000029">
    <property type="protein sequence ID" value="PLR30823.1"/>
    <property type="molecule type" value="Genomic_DNA"/>
</dbReference>
<dbReference type="InterPro" id="IPR009693">
    <property type="entry name" value="Glucitol_operon_activator"/>
</dbReference>
<dbReference type="Proteomes" id="UP000234240">
    <property type="component" value="Unassembled WGS sequence"/>
</dbReference>
<comment type="caution">
    <text evidence="1">The sequence shown here is derived from an EMBL/GenBank/DDBJ whole genome shotgun (WGS) entry which is preliminary data.</text>
</comment>
<keyword evidence="2" id="KW-1185">Reference proteome</keyword>
<dbReference type="OrthoDB" id="4774974at2"/>
<dbReference type="RefSeq" id="WP_101818398.1">
    <property type="nucleotide sequence ID" value="NZ_PJZF01000029.1"/>
</dbReference>
<organism evidence="1 2">
    <name type="scientific">Chimaeribacter californicus</name>
    <dbReference type="NCBI Taxonomy" id="2060067"/>
    <lineage>
        <taxon>Bacteria</taxon>
        <taxon>Pseudomonadati</taxon>
        <taxon>Pseudomonadota</taxon>
        <taxon>Gammaproteobacteria</taxon>
        <taxon>Enterobacterales</taxon>
        <taxon>Yersiniaceae</taxon>
        <taxon>Chimaeribacter</taxon>
    </lineage>
</organism>
<name>A0A2N5DUZ9_9GAMM</name>
<sequence length="120" mass="13153">MNSVNLLISLAVVAWLGQVLLGWVQLRRFNRAFDQLAAQGRVGIGRAGGRFSPRVLVAISLDDHDRVNGSFVMKGLTVFSAPRPVPELNGMALLQIDPPRLFPHNQAMRNALALAISNKR</sequence>
<dbReference type="PIRSF" id="PIRSF011474">
    <property type="entry name" value="Glucitol_operon_activator"/>
    <property type="match status" value="1"/>
</dbReference>
<protein>
    <submittedName>
        <fullName evidence="1">Transcriptional regulator GutM</fullName>
    </submittedName>
</protein>
<dbReference type="Pfam" id="PF06923">
    <property type="entry name" value="GutM"/>
    <property type="match status" value="1"/>
</dbReference>
<evidence type="ECO:0000313" key="2">
    <source>
        <dbReference type="Proteomes" id="UP000234240"/>
    </source>
</evidence>
<dbReference type="AlphaFoldDB" id="A0A2N5DUZ9"/>
<dbReference type="NCBIfam" id="NF007592">
    <property type="entry name" value="PRK10234.1"/>
    <property type="match status" value="1"/>
</dbReference>
<accession>A0A2N5DUZ9</accession>